<accession>A0A1B7I6B0</accession>
<dbReference type="PANTHER" id="PTHR38033">
    <property type="entry name" value="MEMBRANE PROTEIN-RELATED"/>
    <property type="match status" value="1"/>
</dbReference>
<dbReference type="PANTHER" id="PTHR38033:SF1">
    <property type="entry name" value="DOTU FAMILY TYPE IV_VI SECRETION SYSTEM PROTEIN"/>
    <property type="match status" value="1"/>
</dbReference>
<evidence type="ECO:0000313" key="3">
    <source>
        <dbReference type="EMBL" id="OAT23904.1"/>
    </source>
</evidence>
<evidence type="ECO:0000313" key="4">
    <source>
        <dbReference type="Proteomes" id="UP000078504"/>
    </source>
</evidence>
<name>A0A1B7I6B0_9ENTR</name>
<dbReference type="Gene3D" id="1.25.40.590">
    <property type="entry name" value="Type IV / VI secretion system, DotU"/>
    <property type="match status" value="1"/>
</dbReference>
<dbReference type="InterPro" id="IPR038522">
    <property type="entry name" value="T4/T6SS_DotU_sf"/>
</dbReference>
<proteinExistence type="predicted"/>
<sequence length="207" mass="24543">MMYLIDCYHPVLRLVCEFSQPERQNQEYDDFREQTLEIFQQSIVASQQLAISATESDDALFAMTVWFDEMVLRSELPFKHYWRNQLLQTHFFNTVIGGEEFFSRLDNIDDENIALRMVYLNCLLLGFHGKYHHRDSSELLKRIAVERLNLPAPWHEWPNNAVMTQVYLSEDKKENGILSRVIKRKYSMVFFLVVEYGLLSGMLLTLF</sequence>
<keyword evidence="1" id="KW-0472">Membrane</keyword>
<dbReference type="AlphaFoldDB" id="A0A1B7I6B0"/>
<comment type="caution">
    <text evidence="3">The sequence shown here is derived from an EMBL/GenBank/DDBJ whole genome shotgun (WGS) entry which is preliminary data.</text>
</comment>
<dbReference type="NCBIfam" id="TIGR03349">
    <property type="entry name" value="IV_VI_DotU"/>
    <property type="match status" value="1"/>
</dbReference>
<evidence type="ECO:0000256" key="1">
    <source>
        <dbReference type="SAM" id="Phobius"/>
    </source>
</evidence>
<dbReference type="Pfam" id="PF09850">
    <property type="entry name" value="DotU"/>
    <property type="match status" value="1"/>
</dbReference>
<dbReference type="InterPro" id="IPR017732">
    <property type="entry name" value="T4/T6SS_DotU"/>
</dbReference>
<dbReference type="EMBL" id="LXEP01000003">
    <property type="protein sequence ID" value="OAT23904.1"/>
    <property type="molecule type" value="Genomic_DNA"/>
</dbReference>
<evidence type="ECO:0000259" key="2">
    <source>
        <dbReference type="Pfam" id="PF09850"/>
    </source>
</evidence>
<reference evidence="3 4" key="1">
    <citation type="submission" date="2016-04" db="EMBL/GenBank/DDBJ databases">
        <title>ATOL: Assembling a taxonomically balanced genome-scale reconstruction of the evolutionary history of the Enterobacteriaceae.</title>
        <authorList>
            <person name="Plunkett G.III."/>
            <person name="Neeno-Eckwall E.C."/>
            <person name="Glasner J.D."/>
            <person name="Perna N.T."/>
        </authorList>
    </citation>
    <scope>NUCLEOTIDE SEQUENCE [LARGE SCALE GENOMIC DNA]</scope>
    <source>
        <strain evidence="3 4">ATCC 51604</strain>
    </source>
</reference>
<gene>
    <name evidence="3" type="ORF">M977_00194</name>
</gene>
<keyword evidence="1" id="KW-0812">Transmembrane</keyword>
<keyword evidence="1" id="KW-1133">Transmembrane helix</keyword>
<dbReference type="PATRIC" id="fig|1354253.4.peg.198"/>
<dbReference type="RefSeq" id="WP_064511677.1">
    <property type="nucleotide sequence ID" value="NZ_LXEP01000003.1"/>
</dbReference>
<dbReference type="Proteomes" id="UP000078504">
    <property type="component" value="Unassembled WGS sequence"/>
</dbReference>
<protein>
    <recommendedName>
        <fullName evidence="2">Type IV / VI secretion system DotU domain-containing protein</fullName>
    </recommendedName>
</protein>
<feature type="transmembrane region" description="Helical" evidence="1">
    <location>
        <begin position="186"/>
        <end position="206"/>
    </location>
</feature>
<organism evidence="3 4">
    <name type="scientific">Buttiauxella gaviniae ATCC 51604</name>
    <dbReference type="NCBI Taxonomy" id="1354253"/>
    <lineage>
        <taxon>Bacteria</taxon>
        <taxon>Pseudomonadati</taxon>
        <taxon>Pseudomonadota</taxon>
        <taxon>Gammaproteobacteria</taxon>
        <taxon>Enterobacterales</taxon>
        <taxon>Enterobacteriaceae</taxon>
        <taxon>Buttiauxella</taxon>
    </lineage>
</organism>
<feature type="domain" description="Type IV / VI secretion system DotU" evidence="2">
    <location>
        <begin position="4"/>
        <end position="144"/>
    </location>
</feature>